<dbReference type="InterPro" id="IPR011989">
    <property type="entry name" value="ARM-like"/>
</dbReference>
<gene>
    <name evidence="5" type="ORF">GBAR_LOCUS5975</name>
</gene>
<feature type="repeat" description="ARM" evidence="4">
    <location>
        <begin position="6"/>
        <end position="48"/>
    </location>
</feature>
<evidence type="ECO:0000313" key="6">
    <source>
        <dbReference type="Proteomes" id="UP001174909"/>
    </source>
</evidence>
<dbReference type="Gene3D" id="1.25.10.10">
    <property type="entry name" value="Leucine-rich Repeat Variant"/>
    <property type="match status" value="1"/>
</dbReference>
<proteinExistence type="inferred from homology"/>
<dbReference type="GO" id="GO:0015031">
    <property type="term" value="P:protein transport"/>
    <property type="evidence" value="ECO:0007669"/>
    <property type="project" value="UniProtKB-KW"/>
</dbReference>
<keyword evidence="6" id="KW-1185">Reference proteome</keyword>
<evidence type="ECO:0000256" key="1">
    <source>
        <dbReference type="ARBA" id="ARBA00010394"/>
    </source>
</evidence>
<evidence type="ECO:0000256" key="4">
    <source>
        <dbReference type="PROSITE-ProRule" id="PRU00259"/>
    </source>
</evidence>
<dbReference type="Pfam" id="PF00514">
    <property type="entry name" value="Arm"/>
    <property type="match status" value="2"/>
</dbReference>
<organism evidence="5 6">
    <name type="scientific">Geodia barretti</name>
    <name type="common">Barrett's horny sponge</name>
    <dbReference type="NCBI Taxonomy" id="519541"/>
    <lineage>
        <taxon>Eukaryota</taxon>
        <taxon>Metazoa</taxon>
        <taxon>Porifera</taxon>
        <taxon>Demospongiae</taxon>
        <taxon>Heteroscleromorpha</taxon>
        <taxon>Tetractinellida</taxon>
        <taxon>Astrophorina</taxon>
        <taxon>Geodiidae</taxon>
        <taxon>Geodia</taxon>
    </lineage>
</organism>
<dbReference type="SMART" id="SM00185">
    <property type="entry name" value="ARM"/>
    <property type="match status" value="3"/>
</dbReference>
<accession>A0AA35RC72</accession>
<dbReference type="AlphaFoldDB" id="A0AA35RC72"/>
<keyword evidence="2" id="KW-0813">Transport</keyword>
<dbReference type="Proteomes" id="UP001174909">
    <property type="component" value="Unassembled WGS sequence"/>
</dbReference>
<sequence length="248" mass="26864">MVVRCGAVPLLVQLLYSKDVHVCEQALWALANISGDGPECRDFVVSSGIIDPLLSFVNPGTPPNFLRNVSWTLSNLCRNKNPSPPFESVCKTLPALVYLVQNNDMAVKVDACWALSFLADGQEKQIQVKPSQISNTQKHTCTTSSLALPKAITALKMNLQFSSLTVTPSLLLSVFSLSSPPSLPSLSPPSPSSLPLSHQTKTPIQFCCSGWCSAPRAGTPSFPSPSSLPLYKYLHLCQYLVVRGRHPT</sequence>
<dbReference type="PROSITE" id="PS50176">
    <property type="entry name" value="ARM_REPEAT"/>
    <property type="match status" value="1"/>
</dbReference>
<keyword evidence="3" id="KW-0653">Protein transport</keyword>
<evidence type="ECO:0000313" key="5">
    <source>
        <dbReference type="EMBL" id="CAI8008773.1"/>
    </source>
</evidence>
<evidence type="ECO:0000256" key="3">
    <source>
        <dbReference type="ARBA" id="ARBA00022927"/>
    </source>
</evidence>
<evidence type="ECO:0000256" key="2">
    <source>
        <dbReference type="ARBA" id="ARBA00022448"/>
    </source>
</evidence>
<dbReference type="InterPro" id="IPR000225">
    <property type="entry name" value="Armadillo"/>
</dbReference>
<reference evidence="5" key="1">
    <citation type="submission" date="2023-03" db="EMBL/GenBank/DDBJ databases">
        <authorList>
            <person name="Steffen K."/>
            <person name="Cardenas P."/>
        </authorList>
    </citation>
    <scope>NUCLEOTIDE SEQUENCE</scope>
</reference>
<dbReference type="SUPFAM" id="SSF48371">
    <property type="entry name" value="ARM repeat"/>
    <property type="match status" value="1"/>
</dbReference>
<dbReference type="EMBL" id="CASHTH010000892">
    <property type="protein sequence ID" value="CAI8008773.1"/>
    <property type="molecule type" value="Genomic_DNA"/>
</dbReference>
<dbReference type="PANTHER" id="PTHR23316">
    <property type="entry name" value="IMPORTIN ALPHA"/>
    <property type="match status" value="1"/>
</dbReference>
<name>A0AA35RC72_GEOBA</name>
<dbReference type="InterPro" id="IPR016024">
    <property type="entry name" value="ARM-type_fold"/>
</dbReference>
<comment type="similarity">
    <text evidence="1">Belongs to the importin alpha family.</text>
</comment>
<protein>
    <submittedName>
        <fullName evidence="5">Importin subunit alpha-4</fullName>
    </submittedName>
</protein>
<comment type="caution">
    <text evidence="5">The sequence shown here is derived from an EMBL/GenBank/DDBJ whole genome shotgun (WGS) entry which is preliminary data.</text>
</comment>